<keyword evidence="9" id="KW-0444">Lipid biosynthesis</keyword>
<feature type="region of interest" description="Disordered" evidence="31">
    <location>
        <begin position="23"/>
        <end position="50"/>
    </location>
</feature>
<keyword evidence="13" id="KW-0756">Sterol biosynthesis</keyword>
<dbReference type="EC" id="2.5.1.10" evidence="6"/>
<name>A0A0T6B7F0_9SCAR</name>
<evidence type="ECO:0000256" key="18">
    <source>
        <dbReference type="ARBA" id="ARBA00023166"/>
    </source>
</evidence>
<evidence type="ECO:0000256" key="28">
    <source>
        <dbReference type="ARBA" id="ARBA00049399"/>
    </source>
</evidence>
<evidence type="ECO:0000256" key="27">
    <source>
        <dbReference type="ARBA" id="ARBA00049291"/>
    </source>
</evidence>
<comment type="pathway">
    <text evidence="3">Isoprenoid biosynthesis; geranyl diphosphate biosynthesis; geranyl diphosphate from dimethylallyl diphosphate and isopentenyl diphosphate: step 1/1.</text>
</comment>
<comment type="catalytic activity">
    <reaction evidence="28">
        <text>isopentenyl diphosphate + (2E)-geranyl diphosphate = (2E,6E)-farnesyl diphosphate + diphosphate</text>
        <dbReference type="Rhea" id="RHEA:19361"/>
        <dbReference type="ChEBI" id="CHEBI:33019"/>
        <dbReference type="ChEBI" id="CHEBI:58057"/>
        <dbReference type="ChEBI" id="CHEBI:128769"/>
        <dbReference type="ChEBI" id="CHEBI:175763"/>
        <dbReference type="EC" id="2.5.1.10"/>
    </reaction>
</comment>
<keyword evidence="33" id="KW-1185">Reference proteome</keyword>
<evidence type="ECO:0000256" key="1">
    <source>
        <dbReference type="ARBA" id="ARBA00001946"/>
    </source>
</evidence>
<keyword evidence="13" id="KW-0152">Cholesterol biosynthesis</keyword>
<dbReference type="Proteomes" id="UP000051574">
    <property type="component" value="Unassembled WGS sequence"/>
</dbReference>
<evidence type="ECO:0000256" key="4">
    <source>
        <dbReference type="ARBA" id="ARBA00005035"/>
    </source>
</evidence>
<evidence type="ECO:0000256" key="20">
    <source>
        <dbReference type="ARBA" id="ARBA00023278"/>
    </source>
</evidence>
<dbReference type="CDD" id="cd00867">
    <property type="entry name" value="Trans_IPPS"/>
    <property type="match status" value="1"/>
</dbReference>
<keyword evidence="17" id="KW-0443">Lipid metabolism</keyword>
<evidence type="ECO:0000256" key="2">
    <source>
        <dbReference type="ARBA" id="ARBA00004496"/>
    </source>
</evidence>
<dbReference type="SUPFAM" id="SSF48576">
    <property type="entry name" value="Terpenoid synthases"/>
    <property type="match status" value="1"/>
</dbReference>
<dbReference type="Pfam" id="PF00348">
    <property type="entry name" value="polyprenyl_synt"/>
    <property type="match status" value="1"/>
</dbReference>
<keyword evidence="19" id="KW-0753">Steroid metabolism</keyword>
<evidence type="ECO:0000256" key="6">
    <source>
        <dbReference type="ARBA" id="ARBA00012439"/>
    </source>
</evidence>
<reference evidence="32 33" key="1">
    <citation type="submission" date="2015-09" db="EMBL/GenBank/DDBJ databases">
        <title>Draft genome of the scarab beetle Oryctes borbonicus.</title>
        <authorList>
            <person name="Meyer J.M."/>
            <person name="Markov G.V."/>
            <person name="Baskaran P."/>
            <person name="Herrmann M."/>
            <person name="Sommer R.J."/>
            <person name="Roedelsperger C."/>
        </authorList>
    </citation>
    <scope>NUCLEOTIDE SEQUENCE [LARGE SCALE GENOMIC DNA]</scope>
    <source>
        <strain evidence="32">OB123</strain>
        <tissue evidence="32">Whole animal</tissue>
    </source>
</reference>
<comment type="subcellular location">
    <subcellularLocation>
        <location evidence="2">Cytoplasm</location>
    </subcellularLocation>
</comment>
<proteinExistence type="inferred from homology"/>
<dbReference type="InterPro" id="IPR039702">
    <property type="entry name" value="FPS1-like"/>
</dbReference>
<keyword evidence="16" id="KW-0007">Acetylation</keyword>
<evidence type="ECO:0000256" key="14">
    <source>
        <dbReference type="ARBA" id="ARBA00022842"/>
    </source>
</evidence>
<comment type="pathway">
    <text evidence="4">Isoprenoid biosynthesis; farnesyl diphosphate biosynthesis; farnesyl diphosphate from geranyl diphosphate and isopentenyl diphosphate: step 1/1.</text>
</comment>
<evidence type="ECO:0000256" key="3">
    <source>
        <dbReference type="ARBA" id="ARBA00004932"/>
    </source>
</evidence>
<evidence type="ECO:0000256" key="24">
    <source>
        <dbReference type="ARBA" id="ARBA00032873"/>
    </source>
</evidence>
<comment type="pathway">
    <text evidence="25">Pheromone biosynthesis.</text>
</comment>
<dbReference type="GO" id="GO:0045337">
    <property type="term" value="P:farnesyl diphosphate biosynthetic process"/>
    <property type="evidence" value="ECO:0007669"/>
    <property type="project" value="TreeGrafter"/>
</dbReference>
<dbReference type="InterPro" id="IPR008949">
    <property type="entry name" value="Isoprenoid_synthase_dom_sf"/>
</dbReference>
<feature type="compositionally biased region" description="Polar residues" evidence="31">
    <location>
        <begin position="27"/>
        <end position="50"/>
    </location>
</feature>
<evidence type="ECO:0000256" key="29">
    <source>
        <dbReference type="ARBA" id="ARBA00053104"/>
    </source>
</evidence>
<dbReference type="EC" id="2.5.1.1" evidence="7"/>
<comment type="similarity">
    <text evidence="5 30">Belongs to the FPP/GGPP synthase family.</text>
</comment>
<dbReference type="AlphaFoldDB" id="A0A0T6B7F0"/>
<dbReference type="Gene3D" id="1.10.600.10">
    <property type="entry name" value="Farnesyl Diphosphate Synthase"/>
    <property type="match status" value="1"/>
</dbReference>
<evidence type="ECO:0000256" key="8">
    <source>
        <dbReference type="ARBA" id="ARBA00022490"/>
    </source>
</evidence>
<accession>A0A0T6B7F0</accession>
<dbReference type="EMBL" id="LJIG01009346">
    <property type="protein sequence ID" value="KRT83264.1"/>
    <property type="molecule type" value="Genomic_DNA"/>
</dbReference>
<keyword evidence="8" id="KW-0963">Cytoplasm</keyword>
<evidence type="ECO:0000256" key="13">
    <source>
        <dbReference type="ARBA" id="ARBA00022778"/>
    </source>
</evidence>
<organism evidence="32 33">
    <name type="scientific">Oryctes borbonicus</name>
    <dbReference type="NCBI Taxonomy" id="1629725"/>
    <lineage>
        <taxon>Eukaryota</taxon>
        <taxon>Metazoa</taxon>
        <taxon>Ecdysozoa</taxon>
        <taxon>Arthropoda</taxon>
        <taxon>Hexapoda</taxon>
        <taxon>Insecta</taxon>
        <taxon>Pterygota</taxon>
        <taxon>Neoptera</taxon>
        <taxon>Endopterygota</taxon>
        <taxon>Coleoptera</taxon>
        <taxon>Polyphaga</taxon>
        <taxon>Scarabaeiformia</taxon>
        <taxon>Scarabaeidae</taxon>
        <taxon>Dynastinae</taxon>
        <taxon>Oryctes</taxon>
    </lineage>
</organism>
<evidence type="ECO:0000256" key="26">
    <source>
        <dbReference type="ARBA" id="ARBA00034546"/>
    </source>
</evidence>
<comment type="function">
    <text evidence="29">Key enzyme in isoprenoid biosynthesis which catalyzes the formation of farnesyl diphosphate (FPP), a precursor for several classes of essential metabolites including sterols, dolichols, carotenoids, and ubiquinones. FPP also serves as substrate for protein farnesylation and geranylgeranylation. Catalyzes the sequential condensation of isopentenyl pyrophosphate with the allylic pyrophosphates, dimethylallyl pyrophosphate, and then with the resultant geranylpyrophosphate to the ultimate product farnesyl pyrophosphate.</text>
</comment>
<evidence type="ECO:0000256" key="16">
    <source>
        <dbReference type="ARBA" id="ARBA00022990"/>
    </source>
</evidence>
<evidence type="ECO:0000256" key="19">
    <source>
        <dbReference type="ARBA" id="ARBA00023221"/>
    </source>
</evidence>
<dbReference type="GO" id="GO:0042811">
    <property type="term" value="P:pheromone biosynthetic process"/>
    <property type="evidence" value="ECO:0007669"/>
    <property type="project" value="UniProtKB-ARBA"/>
</dbReference>
<evidence type="ECO:0000313" key="32">
    <source>
        <dbReference type="EMBL" id="KRT83264.1"/>
    </source>
</evidence>
<evidence type="ECO:0000256" key="9">
    <source>
        <dbReference type="ARBA" id="ARBA00022516"/>
    </source>
</evidence>
<sequence>MFTNTTLIRACTRRRDVFGDLQRHISKTSSTPNSNAFTTRKNNSSKSQANKWTRLNRHNNQRALSTLQAKIAPQAATLASKEESREFMAVFPDIVRDLTEAGKHTDIPEVTKWYTKVLQHNVPNGKKNRGLAVVAAYKMLEDPNNLAPENIRLANILGWCVEMFQSSLDIADDVIDSNEKRQVNSSWSKNDEEVDVKAINDSILVENGLYTILKKHFSNIPCYVPVMELFHDATLKAAMGQTLEFFAKKDGKPDLSAFTMSRYNAIVKYRTSYYMFYLPVALAMYLSARFDPEMHRQARTILMEMGHFYQVQEDFLDCFGDPALTGKAGTDIRDGKCTWLSVVALQRATSEHQRIFQNNYGQPNLHSEIIIKDLYEELSLPVTYSVYEEESYNLIKTHIQQISKGLPHELFFAFMEKLYGREC</sequence>
<keyword evidence="15" id="KW-0752">Steroid biosynthesis</keyword>
<keyword evidence="11 30" id="KW-0808">Transferase</keyword>
<evidence type="ECO:0000256" key="30">
    <source>
        <dbReference type="RuleBase" id="RU004466"/>
    </source>
</evidence>
<dbReference type="OrthoDB" id="10257492at2759"/>
<evidence type="ECO:0000256" key="25">
    <source>
        <dbReference type="ARBA" id="ARBA00033740"/>
    </source>
</evidence>
<evidence type="ECO:0000256" key="5">
    <source>
        <dbReference type="ARBA" id="ARBA00006706"/>
    </source>
</evidence>
<dbReference type="GO" id="GO:0005777">
    <property type="term" value="C:peroxisome"/>
    <property type="evidence" value="ECO:0007669"/>
    <property type="project" value="UniProtKB-ARBA"/>
</dbReference>
<dbReference type="PANTHER" id="PTHR11525:SF0">
    <property type="entry name" value="FARNESYL PYROPHOSPHATE SYNTHASE"/>
    <property type="match status" value="1"/>
</dbReference>
<gene>
    <name evidence="32" type="ORF">AMK59_4287</name>
</gene>
<comment type="catalytic activity">
    <reaction evidence="27">
        <text>isopentenyl diphosphate + dimethylallyl diphosphate = (2E)-geranyl diphosphate + diphosphate</text>
        <dbReference type="Rhea" id="RHEA:22408"/>
        <dbReference type="ChEBI" id="CHEBI:33019"/>
        <dbReference type="ChEBI" id="CHEBI:57623"/>
        <dbReference type="ChEBI" id="CHEBI:58057"/>
        <dbReference type="ChEBI" id="CHEBI:128769"/>
        <dbReference type="EC" id="2.5.1.1"/>
    </reaction>
</comment>
<evidence type="ECO:0000256" key="21">
    <source>
        <dbReference type="ARBA" id="ARBA00032380"/>
    </source>
</evidence>
<evidence type="ECO:0000256" key="15">
    <source>
        <dbReference type="ARBA" id="ARBA00022955"/>
    </source>
</evidence>
<dbReference type="FunFam" id="1.10.600.10:FF:000052">
    <property type="entry name" value="Farnesyl pyrophosphate synthase"/>
    <property type="match status" value="1"/>
</dbReference>
<dbReference type="GO" id="GO:0006695">
    <property type="term" value="P:cholesterol biosynthetic process"/>
    <property type="evidence" value="ECO:0007669"/>
    <property type="project" value="UniProtKB-KW"/>
</dbReference>
<evidence type="ECO:0000256" key="23">
    <source>
        <dbReference type="ARBA" id="ARBA00032448"/>
    </source>
</evidence>
<dbReference type="GO" id="GO:0004161">
    <property type="term" value="F:dimethylallyltranstransferase activity"/>
    <property type="evidence" value="ECO:0007669"/>
    <property type="project" value="UniProtKB-EC"/>
</dbReference>
<evidence type="ECO:0000256" key="10">
    <source>
        <dbReference type="ARBA" id="ARBA00022548"/>
    </source>
</evidence>
<evidence type="ECO:0000256" key="22">
    <source>
        <dbReference type="ARBA" id="ARBA00032424"/>
    </source>
</evidence>
<evidence type="ECO:0000256" key="31">
    <source>
        <dbReference type="SAM" id="MobiDB-lite"/>
    </source>
</evidence>
<evidence type="ECO:0000256" key="12">
    <source>
        <dbReference type="ARBA" id="ARBA00022723"/>
    </source>
</evidence>
<dbReference type="GO" id="GO:0004337">
    <property type="term" value="F:(2E,6E)-farnesyl diphosphate synthase activity"/>
    <property type="evidence" value="ECO:0007669"/>
    <property type="project" value="UniProtKB-EC"/>
</dbReference>
<keyword evidence="14" id="KW-0460">Magnesium</keyword>
<evidence type="ECO:0000256" key="17">
    <source>
        <dbReference type="ARBA" id="ARBA00023098"/>
    </source>
</evidence>
<dbReference type="PANTHER" id="PTHR11525">
    <property type="entry name" value="FARNESYL-PYROPHOSPHATE SYNTHETASE"/>
    <property type="match status" value="1"/>
</dbReference>
<protein>
    <recommendedName>
        <fullName evidence="26">Farnesyl pyrophosphate synthase</fullName>
        <ecNumber evidence="7">2.5.1.1</ecNumber>
        <ecNumber evidence="6">2.5.1.10</ecNumber>
    </recommendedName>
    <alternativeName>
        <fullName evidence="24">(2E,6E)-farnesyl diphosphate synthase</fullName>
    </alternativeName>
    <alternativeName>
        <fullName evidence="23">Dimethylallyltranstransferase</fullName>
    </alternativeName>
    <alternativeName>
        <fullName evidence="22">Farnesyl diphosphate synthase</fullName>
    </alternativeName>
    <alternativeName>
        <fullName evidence="21">Geranyltranstransferase</fullName>
    </alternativeName>
</protein>
<keyword evidence="12" id="KW-0479">Metal-binding</keyword>
<evidence type="ECO:0000256" key="11">
    <source>
        <dbReference type="ARBA" id="ARBA00022679"/>
    </source>
</evidence>
<keyword evidence="20" id="KW-0379">Hydroxylation</keyword>
<dbReference type="GO" id="GO:0005759">
    <property type="term" value="C:mitochondrial matrix"/>
    <property type="evidence" value="ECO:0007669"/>
    <property type="project" value="UniProtKB-ARBA"/>
</dbReference>
<keyword evidence="10" id="KW-0153">Cholesterol metabolism</keyword>
<evidence type="ECO:0000313" key="33">
    <source>
        <dbReference type="Proteomes" id="UP000051574"/>
    </source>
</evidence>
<evidence type="ECO:0000256" key="7">
    <source>
        <dbReference type="ARBA" id="ARBA00012833"/>
    </source>
</evidence>
<keyword evidence="18" id="KW-1207">Sterol metabolism</keyword>
<comment type="cofactor">
    <cofactor evidence="1">
        <name>Mg(2+)</name>
        <dbReference type="ChEBI" id="CHEBI:18420"/>
    </cofactor>
</comment>
<comment type="caution">
    <text evidence="32">The sequence shown here is derived from an EMBL/GenBank/DDBJ whole genome shotgun (WGS) entry which is preliminary data.</text>
</comment>
<dbReference type="GO" id="GO:0046872">
    <property type="term" value="F:metal ion binding"/>
    <property type="evidence" value="ECO:0007669"/>
    <property type="project" value="UniProtKB-KW"/>
</dbReference>
<dbReference type="InterPro" id="IPR000092">
    <property type="entry name" value="Polyprenyl_synt"/>
</dbReference>